<protein>
    <recommendedName>
        <fullName evidence="3">Rap-GAP domain-containing protein</fullName>
    </recommendedName>
</protein>
<dbReference type="GO" id="GO:0005634">
    <property type="term" value="C:nucleus"/>
    <property type="evidence" value="ECO:0007669"/>
    <property type="project" value="InterPro"/>
</dbReference>
<sequence length="1512" mass="170787">FPLNHQFSLDCRGERAHRLRVMTTRSQTVPVALSTSGSHRDTVMSSAGDTVTRSNVGSPTSTTTTAATAAAAAPQQASPARRPGLMSSITRNIFGTGNRERSERNSMVDLVTQEGSIKKEAWTLLSRGNTSKTRTRTLNNIQESPSASPRPVRRQPTLKNRIARMFESNVMKNRNLQVSTLEGIWHETQDMLHEPETRLSTINAIIELTVTQHQQLGLALRHTFFEKIRDLGCEEETIRWLNALSENCKNVNGFEKAMDFLVADWMKTVLDKDDHPDAIKVIQLAQQLIMHNSAFVCEQSMITLVRTSCGRCARLGDPLTSPCLDLLVTIQKYSELPRSELPLIVTTLCCLVVLKTFCEQSWAVARNLLNSQLGHRTRNVLVEILKSGQSSLQILGTDKGRVIRSIRGAVYFLVQSTWGTQKIESVRSSPIFVTDALEYAVAVDPVVCNDVLAGIKRLVMKFGRDLQHITWQRIVRMFHVVHELIKVEESYKICRPVLTALLDHLQQLYLDYQYSGSADELFELLELCLDCRCDDSIALIMKYRGKELSQLQPDWLQRAKDLVLKYGDKTFSKSVRKQAIASMQSLYHQCKSVSEHEIVTTLLLPLLEQLIPVEEDCEVQYQMLNTLLDIARSVSVRPGESALFDQILEVIRRMFVDGLSKCFESTPTDTVPGGAVNYASVHQDNRQWGGFCMENQEIVVRELDDLLMEKWQILPPGTFRSIIDMLVQNVAKQYALNQFHEAGSEVRAATFNVLFAVKACPITRRLVRHREDDNGTPSFPVSNVFIRLYDGKEGDFSWKDIADVTVMALKMDRSWPVTLAIISGLSRVLEYTDMIRTAGIKSIESLVMALLHVTERASNDHYFYKDFDVELRVKRRVEANEERGRLLPMVLASMIGFTYDMEWENRSHELCRQIVEYARQGSVEAIVASSIALQRVPVSFSQFAIVFLELLASHEPVHGRAIPVLEFFTDAAHVEPFFKFFDESQFKQVTDCLAPYTVAEYYNPFIVALAHRSLMLWYSLVPERSRPEMRRHMVEHVQKAGEYYYPKGMSRQPSGDGRSEVNSIYLLGGAPDTPPPIGGGERTKANVGAEISEEIGRALAAFFWLGKIDDVVEDTTPEKMVETAAQEHFLVNDHILSVRTLAEKEEDDVFTHQSPVSITTPGSSKEFDGSATPKTFADQRRRYQSAIQTTANRQMEGRRAMDDMDAERRERSSTASRQVSMPQVTYTQLIVRSMYGRRSWLMRSLELVHLDFEMVRGISEDATSLMQHVAGLPTACVVGKKNDDQVATRLRNLDRLPGLELFAVGVLYKGVGQSTEAEYLKNVYGSERYNRFIKLLGDIRSLTNCPGGLIKGKHGKYTYEYKDPISRVVFLIASLMPTTANDPQCNEKKKLIGNNYVMVLFNESGAPYRLQSNSFVHATIEITPVDPINCMVFVHARPDIMCWLGLRKVVLTDALAARIVRQVVIRANLAVNVYRSMQENPGQPYLSMSIARLRMIRALKDKCQQVAPTTAS</sequence>
<evidence type="ECO:0000256" key="1">
    <source>
        <dbReference type="ARBA" id="ARBA00022468"/>
    </source>
</evidence>
<reference evidence="4" key="1">
    <citation type="submission" date="2023-10" db="EMBL/GenBank/DDBJ databases">
        <title>Genome assembly of Pristionchus species.</title>
        <authorList>
            <person name="Yoshida K."/>
            <person name="Sommer R.J."/>
        </authorList>
    </citation>
    <scope>NUCLEOTIDE SEQUENCE</scope>
    <source>
        <strain evidence="4">RS5133</strain>
    </source>
</reference>
<dbReference type="InterPro" id="IPR003913">
    <property type="entry name" value="Tuberin"/>
</dbReference>
<keyword evidence="1" id="KW-0343">GTPase activation</keyword>
<feature type="non-terminal residue" evidence="4">
    <location>
        <position position="1"/>
    </location>
</feature>
<dbReference type="InterPro" id="IPR035974">
    <property type="entry name" value="Rap/Ran-GAP_sf"/>
</dbReference>
<dbReference type="GO" id="GO:0051056">
    <property type="term" value="P:regulation of small GTPase mediated signal transduction"/>
    <property type="evidence" value="ECO:0007669"/>
    <property type="project" value="InterPro"/>
</dbReference>
<dbReference type="PROSITE" id="PS50085">
    <property type="entry name" value="RAPGAP"/>
    <property type="match status" value="1"/>
</dbReference>
<gene>
    <name evidence="4" type="ORF">PFISCL1PPCAC_7798</name>
</gene>
<dbReference type="InterPro" id="IPR016024">
    <property type="entry name" value="ARM-type_fold"/>
</dbReference>
<dbReference type="Pfam" id="PF03542">
    <property type="entry name" value="Tuberin"/>
    <property type="match status" value="1"/>
</dbReference>
<dbReference type="Gene3D" id="3.40.50.11210">
    <property type="entry name" value="Rap/Ran-GAP"/>
    <property type="match status" value="1"/>
</dbReference>
<name>A0AAV5VA24_9BILA</name>
<keyword evidence="5" id="KW-1185">Reference proteome</keyword>
<organism evidence="4 5">
    <name type="scientific">Pristionchus fissidentatus</name>
    <dbReference type="NCBI Taxonomy" id="1538716"/>
    <lineage>
        <taxon>Eukaryota</taxon>
        <taxon>Metazoa</taxon>
        <taxon>Ecdysozoa</taxon>
        <taxon>Nematoda</taxon>
        <taxon>Chromadorea</taxon>
        <taxon>Rhabditida</taxon>
        <taxon>Rhabditina</taxon>
        <taxon>Diplogasteromorpha</taxon>
        <taxon>Diplogasteroidea</taxon>
        <taxon>Neodiplogasteridae</taxon>
        <taxon>Pristionchus</taxon>
    </lineage>
</organism>
<dbReference type="PANTHER" id="PTHR10063:SF0">
    <property type="entry name" value="TUBERIN"/>
    <property type="match status" value="1"/>
</dbReference>
<dbReference type="GO" id="GO:0033596">
    <property type="term" value="C:TSC1-TSC2 complex"/>
    <property type="evidence" value="ECO:0007669"/>
    <property type="project" value="InterPro"/>
</dbReference>
<comment type="caution">
    <text evidence="4">The sequence shown here is derived from an EMBL/GenBank/DDBJ whole genome shotgun (WGS) entry which is preliminary data.</text>
</comment>
<evidence type="ECO:0000256" key="2">
    <source>
        <dbReference type="SAM" id="MobiDB-lite"/>
    </source>
</evidence>
<dbReference type="Proteomes" id="UP001432322">
    <property type="component" value="Unassembled WGS sequence"/>
</dbReference>
<dbReference type="GO" id="GO:0051898">
    <property type="term" value="P:negative regulation of phosphatidylinositol 3-kinase/protein kinase B signal transduction"/>
    <property type="evidence" value="ECO:0007669"/>
    <property type="project" value="TreeGrafter"/>
</dbReference>
<feature type="domain" description="Rap-GAP" evidence="3">
    <location>
        <begin position="1290"/>
        <end position="1499"/>
    </location>
</feature>
<feature type="compositionally biased region" description="Polar residues" evidence="2">
    <location>
        <begin position="1151"/>
        <end position="1163"/>
    </location>
</feature>
<dbReference type="EMBL" id="BTSY01000002">
    <property type="protein sequence ID" value="GMT16501.1"/>
    <property type="molecule type" value="Genomic_DNA"/>
</dbReference>
<dbReference type="Pfam" id="PF02145">
    <property type="entry name" value="Rap_GAP"/>
    <property type="match status" value="1"/>
</dbReference>
<dbReference type="GO" id="GO:0032007">
    <property type="term" value="P:negative regulation of TOR signaling"/>
    <property type="evidence" value="ECO:0007669"/>
    <property type="project" value="InterPro"/>
</dbReference>
<feature type="region of interest" description="Disordered" evidence="2">
    <location>
        <begin position="34"/>
        <end position="63"/>
    </location>
</feature>
<dbReference type="InterPro" id="IPR018515">
    <property type="entry name" value="Tuberin-type_domain"/>
</dbReference>
<dbReference type="InterPro" id="IPR024584">
    <property type="entry name" value="Tuberin_N"/>
</dbReference>
<dbReference type="InterPro" id="IPR027107">
    <property type="entry name" value="Tuberin/Ral-act_asu"/>
</dbReference>
<dbReference type="GO" id="GO:0046627">
    <property type="term" value="P:negative regulation of insulin receptor signaling pathway"/>
    <property type="evidence" value="ECO:0007669"/>
    <property type="project" value="TreeGrafter"/>
</dbReference>
<dbReference type="PANTHER" id="PTHR10063">
    <property type="entry name" value="TUBERIN"/>
    <property type="match status" value="1"/>
</dbReference>
<dbReference type="SUPFAM" id="SSF48371">
    <property type="entry name" value="ARM repeat"/>
    <property type="match status" value="1"/>
</dbReference>
<evidence type="ECO:0000313" key="4">
    <source>
        <dbReference type="EMBL" id="GMT16501.1"/>
    </source>
</evidence>
<evidence type="ECO:0000313" key="5">
    <source>
        <dbReference type="Proteomes" id="UP001432322"/>
    </source>
</evidence>
<feature type="region of interest" description="Disordered" evidence="2">
    <location>
        <begin position="1147"/>
        <end position="1219"/>
    </location>
</feature>
<dbReference type="InterPro" id="IPR000331">
    <property type="entry name" value="Rap/Ran_GAP_dom"/>
</dbReference>
<dbReference type="PRINTS" id="PR01431">
    <property type="entry name" value="TUBERIN"/>
</dbReference>
<accession>A0AAV5VA24</accession>
<dbReference type="SUPFAM" id="SSF111347">
    <property type="entry name" value="Rap/Ran-GAP"/>
    <property type="match status" value="1"/>
</dbReference>
<feature type="compositionally biased region" description="Polar residues" evidence="2">
    <location>
        <begin position="133"/>
        <end position="147"/>
    </location>
</feature>
<feature type="compositionally biased region" description="Basic and acidic residues" evidence="2">
    <location>
        <begin position="1195"/>
        <end position="1212"/>
    </location>
</feature>
<feature type="compositionally biased region" description="Polar residues" evidence="2">
    <location>
        <begin position="34"/>
        <end position="57"/>
    </location>
</feature>
<dbReference type="GO" id="GO:0030178">
    <property type="term" value="P:negative regulation of Wnt signaling pathway"/>
    <property type="evidence" value="ECO:0007669"/>
    <property type="project" value="TreeGrafter"/>
</dbReference>
<dbReference type="GO" id="GO:0051726">
    <property type="term" value="P:regulation of cell cycle"/>
    <property type="evidence" value="ECO:0007669"/>
    <property type="project" value="TreeGrafter"/>
</dbReference>
<evidence type="ECO:0000259" key="3">
    <source>
        <dbReference type="PROSITE" id="PS50085"/>
    </source>
</evidence>
<proteinExistence type="predicted"/>
<feature type="region of interest" description="Disordered" evidence="2">
    <location>
        <begin position="133"/>
        <end position="154"/>
    </location>
</feature>
<dbReference type="GO" id="GO:0005096">
    <property type="term" value="F:GTPase activator activity"/>
    <property type="evidence" value="ECO:0007669"/>
    <property type="project" value="UniProtKB-KW"/>
</dbReference>
<dbReference type="Pfam" id="PF11864">
    <property type="entry name" value="DUF3384"/>
    <property type="match status" value="1"/>
</dbReference>